<dbReference type="Pfam" id="PF00583">
    <property type="entry name" value="Acetyltransf_1"/>
    <property type="match status" value="1"/>
</dbReference>
<dbReference type="EMBL" id="BMIA01000009">
    <property type="protein sequence ID" value="GGH55872.1"/>
    <property type="molecule type" value="Genomic_DNA"/>
</dbReference>
<keyword evidence="3" id="KW-1185">Reference proteome</keyword>
<dbReference type="InterPro" id="IPR016181">
    <property type="entry name" value="Acyl_CoA_acyltransferase"/>
</dbReference>
<sequence length="188" mass="21501">MRLATRSDKDLVLNILTDSFLENKSVNYLIPNDHRHKERVRALMDYSFETCYAFGKVLISDDSDAVALICFPENKKTTLKSLIWEVNLVINGIGIGNVSKAMAREKKISQNYPQTPIYYLWFIAVNPKLQGKGIGTKFLQEIRKDAAGMNRPIYLETSTIRNLPFYKNAGLTEYSTLDFGYTLYLIRG</sequence>
<dbReference type="CDD" id="cd04301">
    <property type="entry name" value="NAT_SF"/>
    <property type="match status" value="1"/>
</dbReference>
<evidence type="ECO:0000259" key="1">
    <source>
        <dbReference type="PROSITE" id="PS51186"/>
    </source>
</evidence>
<dbReference type="RefSeq" id="WP_188939384.1">
    <property type="nucleotide sequence ID" value="NZ_BMIA01000009.1"/>
</dbReference>
<name>A0ABQ1ZDX6_9BACT</name>
<proteinExistence type="predicted"/>
<feature type="domain" description="N-acetyltransferase" evidence="1">
    <location>
        <begin position="1"/>
        <end position="188"/>
    </location>
</feature>
<comment type="caution">
    <text evidence="2">The sequence shown here is derived from an EMBL/GenBank/DDBJ whole genome shotgun (WGS) entry which is preliminary data.</text>
</comment>
<protein>
    <submittedName>
        <fullName evidence="2">N-acetyltransferase</fullName>
    </submittedName>
</protein>
<reference evidence="3" key="1">
    <citation type="journal article" date="2019" name="Int. J. Syst. Evol. Microbiol.">
        <title>The Global Catalogue of Microorganisms (GCM) 10K type strain sequencing project: providing services to taxonomists for standard genome sequencing and annotation.</title>
        <authorList>
            <consortium name="The Broad Institute Genomics Platform"/>
            <consortium name="The Broad Institute Genome Sequencing Center for Infectious Disease"/>
            <person name="Wu L."/>
            <person name="Ma J."/>
        </authorList>
    </citation>
    <scope>NUCLEOTIDE SEQUENCE [LARGE SCALE GENOMIC DNA]</scope>
    <source>
        <strain evidence="3">CGMCC 1.15288</strain>
    </source>
</reference>
<dbReference type="Gene3D" id="3.40.630.30">
    <property type="match status" value="1"/>
</dbReference>
<dbReference type="PROSITE" id="PS51186">
    <property type="entry name" value="GNAT"/>
    <property type="match status" value="1"/>
</dbReference>
<dbReference type="SUPFAM" id="SSF55729">
    <property type="entry name" value="Acyl-CoA N-acyltransferases (Nat)"/>
    <property type="match status" value="1"/>
</dbReference>
<organism evidence="2 3">
    <name type="scientific">Dyadobacter endophyticus</name>
    <dbReference type="NCBI Taxonomy" id="1749036"/>
    <lineage>
        <taxon>Bacteria</taxon>
        <taxon>Pseudomonadati</taxon>
        <taxon>Bacteroidota</taxon>
        <taxon>Cytophagia</taxon>
        <taxon>Cytophagales</taxon>
        <taxon>Spirosomataceae</taxon>
        <taxon>Dyadobacter</taxon>
    </lineage>
</organism>
<dbReference type="InterPro" id="IPR052523">
    <property type="entry name" value="Trichothecene_AcTrans"/>
</dbReference>
<gene>
    <name evidence="2" type="ORF">GCM10007423_63880</name>
</gene>
<dbReference type="InterPro" id="IPR000182">
    <property type="entry name" value="GNAT_dom"/>
</dbReference>
<evidence type="ECO:0000313" key="2">
    <source>
        <dbReference type="EMBL" id="GGH55872.1"/>
    </source>
</evidence>
<evidence type="ECO:0000313" key="3">
    <source>
        <dbReference type="Proteomes" id="UP000600214"/>
    </source>
</evidence>
<dbReference type="PANTHER" id="PTHR42791:SF1">
    <property type="entry name" value="N-ACETYLTRANSFERASE DOMAIN-CONTAINING PROTEIN"/>
    <property type="match status" value="1"/>
</dbReference>
<dbReference type="PANTHER" id="PTHR42791">
    <property type="entry name" value="GNAT FAMILY ACETYLTRANSFERASE"/>
    <property type="match status" value="1"/>
</dbReference>
<accession>A0ABQ1ZDX6</accession>
<dbReference type="Proteomes" id="UP000600214">
    <property type="component" value="Unassembled WGS sequence"/>
</dbReference>